<reference evidence="1 2" key="1">
    <citation type="submission" date="2013-12" db="EMBL/GenBank/DDBJ databases">
        <title>A Varibaculum cambriense genome reconstructed from a premature infant gut community with otherwise low bacterial novelty that shifts toward anaerobic metabolism during the third week of life.</title>
        <authorList>
            <person name="Brown C.T."/>
            <person name="Sharon I."/>
            <person name="Thomas B.C."/>
            <person name="Castelle C.J."/>
            <person name="Morowitz M.J."/>
            <person name="Banfield J.F."/>
        </authorList>
    </citation>
    <scope>NUCLEOTIDE SEQUENCE [LARGE SCALE GENOMIC DNA]</scope>
    <source>
        <strain evidence="2">DORA_12</strain>
    </source>
</reference>
<dbReference type="AlphaFoldDB" id="W1VLB0"/>
<evidence type="ECO:0000313" key="1">
    <source>
        <dbReference type="EMBL" id="ETJ05605.1"/>
    </source>
</evidence>
<feature type="non-terminal residue" evidence="1">
    <location>
        <position position="1"/>
    </location>
</feature>
<proteinExistence type="predicted"/>
<evidence type="ECO:0000313" key="2">
    <source>
        <dbReference type="Proteomes" id="UP000018852"/>
    </source>
</evidence>
<comment type="caution">
    <text evidence="1">The sequence shown here is derived from an EMBL/GenBank/DDBJ whole genome shotgun (WGS) entry which is preliminary data.</text>
</comment>
<dbReference type="EMBL" id="AZLV01000473">
    <property type="protein sequence ID" value="ETJ05605.1"/>
    <property type="molecule type" value="Genomic_DNA"/>
</dbReference>
<protein>
    <submittedName>
        <fullName evidence="1">Uncharacterized protein</fullName>
    </submittedName>
</protein>
<accession>W1VLB0</accession>
<gene>
    <name evidence="1" type="ORF">Q605_AUC00473G0002</name>
</gene>
<organism evidence="1 2">
    <name type="scientific">Actinomyces urogenitalis DORA_12</name>
    <dbReference type="NCBI Taxonomy" id="1403939"/>
    <lineage>
        <taxon>Bacteria</taxon>
        <taxon>Bacillati</taxon>
        <taxon>Actinomycetota</taxon>
        <taxon>Actinomycetes</taxon>
        <taxon>Actinomycetales</taxon>
        <taxon>Actinomycetaceae</taxon>
        <taxon>Actinomyces</taxon>
    </lineage>
</organism>
<sequence>SPDLSSKQAASDPNYPLNCEEPLITAQLCGGCLQDQGRELERRGLATASVQVRP</sequence>
<name>W1VLB0_9ACTO</name>
<dbReference type="Proteomes" id="UP000018852">
    <property type="component" value="Unassembled WGS sequence"/>
</dbReference>